<feature type="transmembrane region" description="Helical" evidence="2">
    <location>
        <begin position="382"/>
        <end position="404"/>
    </location>
</feature>
<dbReference type="Proteomes" id="UP000887226">
    <property type="component" value="Unassembled WGS sequence"/>
</dbReference>
<evidence type="ECO:0000313" key="3">
    <source>
        <dbReference type="EMBL" id="KAG9243380.1"/>
    </source>
</evidence>
<reference evidence="3" key="1">
    <citation type="journal article" date="2021" name="IMA Fungus">
        <title>Genomic characterization of three marine fungi, including Emericellopsis atlantica sp. nov. with signatures of a generalist lifestyle and marine biomass degradation.</title>
        <authorList>
            <person name="Hagestad O.C."/>
            <person name="Hou L."/>
            <person name="Andersen J.H."/>
            <person name="Hansen E.H."/>
            <person name="Altermark B."/>
            <person name="Li C."/>
            <person name="Kuhnert E."/>
            <person name="Cox R.J."/>
            <person name="Crous P.W."/>
            <person name="Spatafora J.W."/>
            <person name="Lail K."/>
            <person name="Amirebrahimi M."/>
            <person name="Lipzen A."/>
            <person name="Pangilinan J."/>
            <person name="Andreopoulos W."/>
            <person name="Hayes R.D."/>
            <person name="Ng V."/>
            <person name="Grigoriev I.V."/>
            <person name="Jackson S.A."/>
            <person name="Sutton T.D.S."/>
            <person name="Dobson A.D.W."/>
            <person name="Rama T."/>
        </authorList>
    </citation>
    <scope>NUCLEOTIDE SEQUENCE</scope>
    <source>
        <strain evidence="3">TRa3180A</strain>
    </source>
</reference>
<keyword evidence="2" id="KW-0472">Membrane</keyword>
<feature type="region of interest" description="Disordered" evidence="1">
    <location>
        <begin position="413"/>
        <end position="540"/>
    </location>
</feature>
<evidence type="ECO:0008006" key="5">
    <source>
        <dbReference type="Google" id="ProtNLM"/>
    </source>
</evidence>
<keyword evidence="2" id="KW-1133">Transmembrane helix</keyword>
<accession>A0A9P7Z1X0</accession>
<protein>
    <recommendedName>
        <fullName evidence="5">Pre-mRNA splicing factor CLF1</fullName>
    </recommendedName>
</protein>
<feature type="compositionally biased region" description="Polar residues" evidence="1">
    <location>
        <begin position="597"/>
        <end position="612"/>
    </location>
</feature>
<sequence length="682" mass="72323">MPSIPSPQYAIEDACSAIYNNTLYVYSTSAFQSLALEQDTAWITVGGAVSVIGGECVKSTPEGSPDTAALFVIGGTSNLTDYYGLQRYTFSTGKWETLKPTVAVTQNRLHHGAAYLNSTDSILVYAGSQDGNKDPSSQTFTIQASSPYTVTAFESSAPPATSPKMIPWSESEVLYIGGSSTNTKAMLFSTAAGWIDSNASLADPLVTKASAVVAAGDDGCKMLYTFDMSVAPNQVNRTMLVDGTGAPVVGSTPIFVTRDINPAELTARSVDGNLTAANWPTYDNTLAPTSTRSESSIAQDESGLVVISGGNTQDVLCMFQSTSNAWLNASSVLTSKSTTQQGLGIGSLPSSVSAAPTTSASTASQSTASATAASGVQFPTKILIAVLSSIVGIALILLVILLLLRWRGKNIQRRDAGRQRRASGFPPEKYGMGLPGLSPTSTSRQYRHVPQPSAGSSSIAILMGRTGTKKSERISKESAASSQFNKYKNAISKPIPQEQTIARSTEESRDEQPPADPTSVARPRGKEARRGSTRRSSGWNRYWSGGSALSILGIGTKRTTFASDAESSSQYSHHRATQESASVPPFQIDHPPPLNRGVTSGSPTVEYTSSRYPLTREMSGQIERSSIGSDSSWSDDDRRDAFSSGVPASVHEPNTSWDPMDRPAWGTGREQSTAYSESNYAP</sequence>
<feature type="region of interest" description="Disordered" evidence="1">
    <location>
        <begin position="564"/>
        <end position="682"/>
    </location>
</feature>
<proteinExistence type="predicted"/>
<keyword evidence="4" id="KW-1185">Reference proteome</keyword>
<gene>
    <name evidence="3" type="ORF">BJ878DRAFT_535250</name>
</gene>
<dbReference type="AlphaFoldDB" id="A0A9P7Z1X0"/>
<evidence type="ECO:0000313" key="4">
    <source>
        <dbReference type="Proteomes" id="UP000887226"/>
    </source>
</evidence>
<dbReference type="InterPro" id="IPR015915">
    <property type="entry name" value="Kelch-typ_b-propeller"/>
</dbReference>
<dbReference type="OrthoDB" id="5352000at2759"/>
<organism evidence="3 4">
    <name type="scientific">Calycina marina</name>
    <dbReference type="NCBI Taxonomy" id="1763456"/>
    <lineage>
        <taxon>Eukaryota</taxon>
        <taxon>Fungi</taxon>
        <taxon>Dikarya</taxon>
        <taxon>Ascomycota</taxon>
        <taxon>Pezizomycotina</taxon>
        <taxon>Leotiomycetes</taxon>
        <taxon>Helotiales</taxon>
        <taxon>Pezizellaceae</taxon>
        <taxon>Calycina</taxon>
    </lineage>
</organism>
<feature type="compositionally biased region" description="Polar residues" evidence="1">
    <location>
        <begin position="669"/>
        <end position="682"/>
    </location>
</feature>
<keyword evidence="2" id="KW-0812">Transmembrane</keyword>
<evidence type="ECO:0000256" key="1">
    <source>
        <dbReference type="SAM" id="MobiDB-lite"/>
    </source>
</evidence>
<dbReference type="EMBL" id="MU253982">
    <property type="protein sequence ID" value="KAG9243380.1"/>
    <property type="molecule type" value="Genomic_DNA"/>
</dbReference>
<comment type="caution">
    <text evidence="3">The sequence shown here is derived from an EMBL/GenBank/DDBJ whole genome shotgun (WGS) entry which is preliminary data.</text>
</comment>
<dbReference type="Gene3D" id="2.120.10.80">
    <property type="entry name" value="Kelch-type beta propeller"/>
    <property type="match status" value="1"/>
</dbReference>
<dbReference type="SUPFAM" id="SSF117281">
    <property type="entry name" value="Kelch motif"/>
    <property type="match status" value="1"/>
</dbReference>
<evidence type="ECO:0000256" key="2">
    <source>
        <dbReference type="SAM" id="Phobius"/>
    </source>
</evidence>
<name>A0A9P7Z1X0_9HELO</name>